<feature type="compositionally biased region" description="Basic and acidic residues" evidence="1">
    <location>
        <begin position="61"/>
        <end position="71"/>
    </location>
</feature>
<gene>
    <name evidence="2" type="ORF">VP01_131g4</name>
</gene>
<comment type="caution">
    <text evidence="2">The sequence shown here is derived from an EMBL/GenBank/DDBJ whole genome shotgun (WGS) entry which is preliminary data.</text>
</comment>
<proteinExistence type="predicted"/>
<evidence type="ECO:0000313" key="2">
    <source>
        <dbReference type="EMBL" id="KNZ62048.1"/>
    </source>
</evidence>
<name>A0A0L6VMQ5_9BASI</name>
<feature type="compositionally biased region" description="Polar residues" evidence="1">
    <location>
        <begin position="21"/>
        <end position="39"/>
    </location>
</feature>
<evidence type="ECO:0000256" key="1">
    <source>
        <dbReference type="SAM" id="MobiDB-lite"/>
    </source>
</evidence>
<sequence>MSSGAATAETRSHPPRLYNIHTASQEANSKQPTRSSSRTPKVKPVRVGVKKNPPFITSNSNKKEAMPRTKDINPKRKEKTIAKGMTTTLADLESILPPLQPKNLNIYGVSESLIDLNQGISPLVVKKKAASIALVLGQDRPKAYKYHLTVPIDFKSGTYITKKTNTIYYLSLHVMKNKGELFEGFKVMHWLWHNFNTWGLRDLYLEKKQCIAGHEQSRGDFKKSTELSQAQKEIYTFKKRFLLVIVLNTQAKSVVTSRQVLFEGTMPKLRFFRNPENYWNFNPSPQCFLFFHEIVNIIVIKNKSDHHYCSFLYSMSDLNSIHLSVVFIYFLKPHLCQLFFPSFSAIELVWCLKQLQLTFPFFSLLDHYACLSNISTEIELGQYCMITNIIKVRFFVSKKPFVATYSWAVTDTYSIWHFSVSKSRNWNSANWTLGYEPRARFKKIFKFHFLKMDKFQIKPHSKPGKNRQPRVTKRLMITSQLLQITVHSFNSLHVHC</sequence>
<accession>A0A0L6VMQ5</accession>
<protein>
    <submittedName>
        <fullName evidence="2">Uncharacterized protein</fullName>
    </submittedName>
</protein>
<dbReference type="Proteomes" id="UP000037035">
    <property type="component" value="Unassembled WGS sequence"/>
</dbReference>
<reference evidence="2 3" key="1">
    <citation type="submission" date="2015-08" db="EMBL/GenBank/DDBJ databases">
        <title>Next Generation Sequencing and Analysis of the Genome of Puccinia sorghi L Schw, the Causal Agent of Maize Common Rust.</title>
        <authorList>
            <person name="Rochi L."/>
            <person name="Burguener G."/>
            <person name="Darino M."/>
            <person name="Turjanski A."/>
            <person name="Kreff E."/>
            <person name="Dieguez M.J."/>
            <person name="Sacco F."/>
        </authorList>
    </citation>
    <scope>NUCLEOTIDE SEQUENCE [LARGE SCALE GENOMIC DNA]</scope>
    <source>
        <strain evidence="2 3">RO10H11247</strain>
    </source>
</reference>
<keyword evidence="3" id="KW-1185">Reference proteome</keyword>
<feature type="compositionally biased region" description="Low complexity" evidence="1">
    <location>
        <begin position="45"/>
        <end position="54"/>
    </location>
</feature>
<feature type="region of interest" description="Disordered" evidence="1">
    <location>
        <begin position="1"/>
        <end position="71"/>
    </location>
</feature>
<evidence type="ECO:0000313" key="3">
    <source>
        <dbReference type="Proteomes" id="UP000037035"/>
    </source>
</evidence>
<organism evidence="2 3">
    <name type="scientific">Puccinia sorghi</name>
    <dbReference type="NCBI Taxonomy" id="27349"/>
    <lineage>
        <taxon>Eukaryota</taxon>
        <taxon>Fungi</taxon>
        <taxon>Dikarya</taxon>
        <taxon>Basidiomycota</taxon>
        <taxon>Pucciniomycotina</taxon>
        <taxon>Pucciniomycetes</taxon>
        <taxon>Pucciniales</taxon>
        <taxon>Pucciniaceae</taxon>
        <taxon>Puccinia</taxon>
    </lineage>
</organism>
<dbReference type="AlphaFoldDB" id="A0A0L6VMQ5"/>
<dbReference type="EMBL" id="LAVV01003555">
    <property type="protein sequence ID" value="KNZ62048.1"/>
    <property type="molecule type" value="Genomic_DNA"/>
</dbReference>
<dbReference type="VEuPathDB" id="FungiDB:VP01_131g4"/>